<dbReference type="SUPFAM" id="SSF55979">
    <property type="entry name" value="DNA clamp"/>
    <property type="match status" value="3"/>
</dbReference>
<dbReference type="EMBL" id="FMWO01000044">
    <property type="protein sequence ID" value="SCZ85350.1"/>
    <property type="molecule type" value="Genomic_DNA"/>
</dbReference>
<accession>A0A1G5SES4</accession>
<protein>
    <recommendedName>
        <fullName evidence="3 10">Beta sliding clamp</fullName>
    </recommendedName>
</protein>
<dbReference type="InterPro" id="IPR046938">
    <property type="entry name" value="DNA_clamp_sf"/>
</dbReference>
<evidence type="ECO:0000313" key="14">
    <source>
        <dbReference type="EMBL" id="SCZ85350.1"/>
    </source>
</evidence>
<dbReference type="GO" id="GO:0003887">
    <property type="term" value="F:DNA-directed DNA polymerase activity"/>
    <property type="evidence" value="ECO:0007669"/>
    <property type="project" value="UniProtKB-UniRule"/>
</dbReference>
<dbReference type="Gene3D" id="3.10.150.10">
    <property type="entry name" value="DNA Polymerase III, subunit A, domain 2"/>
    <property type="match status" value="1"/>
</dbReference>
<evidence type="ECO:0000259" key="11">
    <source>
        <dbReference type="Pfam" id="PF00712"/>
    </source>
</evidence>
<proteinExistence type="inferred from homology"/>
<gene>
    <name evidence="14" type="primary">dnaN</name>
    <name evidence="14" type="ORF">NSMM_370129</name>
</gene>
<evidence type="ECO:0000256" key="7">
    <source>
        <dbReference type="ARBA" id="ARBA00022705"/>
    </source>
</evidence>
<dbReference type="GO" id="GO:0003677">
    <property type="term" value="F:DNA binding"/>
    <property type="evidence" value="ECO:0007669"/>
    <property type="project" value="UniProtKB-UniRule"/>
</dbReference>
<organism evidence="14 15">
    <name type="scientific">Nitrosomonas mobilis</name>
    <dbReference type="NCBI Taxonomy" id="51642"/>
    <lineage>
        <taxon>Bacteria</taxon>
        <taxon>Pseudomonadati</taxon>
        <taxon>Pseudomonadota</taxon>
        <taxon>Betaproteobacteria</taxon>
        <taxon>Nitrosomonadales</taxon>
        <taxon>Nitrosomonadaceae</taxon>
        <taxon>Nitrosomonas</taxon>
    </lineage>
</organism>
<keyword evidence="7 10" id="KW-0235">DNA replication</keyword>
<evidence type="ECO:0000256" key="9">
    <source>
        <dbReference type="ARBA" id="ARBA00023125"/>
    </source>
</evidence>
<feature type="domain" description="DNA polymerase III beta sliding clamp central" evidence="12">
    <location>
        <begin position="135"/>
        <end position="245"/>
    </location>
</feature>
<dbReference type="CDD" id="cd00140">
    <property type="entry name" value="beta_clamp"/>
    <property type="match status" value="1"/>
</dbReference>
<keyword evidence="4 10" id="KW-0963">Cytoplasm</keyword>
<dbReference type="PANTHER" id="PTHR30478:SF0">
    <property type="entry name" value="BETA SLIDING CLAMP"/>
    <property type="match status" value="1"/>
</dbReference>
<dbReference type="Pfam" id="PF02768">
    <property type="entry name" value="DNA_pol3_beta_3"/>
    <property type="match status" value="1"/>
</dbReference>
<keyword evidence="6 10" id="KW-0548">Nucleotidyltransferase</keyword>
<dbReference type="NCBIfam" id="TIGR00663">
    <property type="entry name" value="dnan"/>
    <property type="match status" value="1"/>
</dbReference>
<evidence type="ECO:0000259" key="13">
    <source>
        <dbReference type="Pfam" id="PF02768"/>
    </source>
</evidence>
<comment type="subunit">
    <text evidence="10">Forms a ring-shaped head-to-tail homodimer around DNA.</text>
</comment>
<dbReference type="InterPro" id="IPR022635">
    <property type="entry name" value="DNA_polIII_beta_C"/>
</dbReference>
<dbReference type="STRING" id="51642.NSMM_370129"/>
<feature type="domain" description="DNA polymerase III beta sliding clamp N-terminal" evidence="11">
    <location>
        <begin position="1"/>
        <end position="122"/>
    </location>
</feature>
<name>A0A1G5SES4_9PROT</name>
<evidence type="ECO:0000256" key="5">
    <source>
        <dbReference type="ARBA" id="ARBA00022679"/>
    </source>
</evidence>
<keyword evidence="5 10" id="KW-0808">Transferase</keyword>
<dbReference type="GO" id="GO:0006271">
    <property type="term" value="P:DNA strand elongation involved in DNA replication"/>
    <property type="evidence" value="ECO:0007669"/>
    <property type="project" value="TreeGrafter"/>
</dbReference>
<evidence type="ECO:0000313" key="15">
    <source>
        <dbReference type="Proteomes" id="UP000198729"/>
    </source>
</evidence>
<comment type="function">
    <text evidence="10">Confers DNA tethering and processivity to DNA polymerases and other proteins. Acts as a clamp, forming a ring around DNA (a reaction catalyzed by the clamp-loading complex) which diffuses in an ATP-independent manner freely and bidirectionally along dsDNA. Initially characterized for its ability to contact the catalytic subunit of DNA polymerase III (Pol III), a complex, multichain enzyme responsible for most of the replicative synthesis in bacteria; Pol III exhibits 3'-5' exonuclease proofreading activity. The beta chain is required for initiation of replication as well as for processivity of DNA replication.</text>
</comment>
<dbReference type="GO" id="GO:0008408">
    <property type="term" value="F:3'-5' exonuclease activity"/>
    <property type="evidence" value="ECO:0007669"/>
    <property type="project" value="InterPro"/>
</dbReference>
<reference evidence="14 15" key="1">
    <citation type="submission" date="2016-10" db="EMBL/GenBank/DDBJ databases">
        <authorList>
            <person name="de Groot N.N."/>
        </authorList>
    </citation>
    <scope>NUCLEOTIDE SEQUENCE [LARGE SCALE GENOMIC DNA]</scope>
    <source>
        <strain evidence="14">1</strain>
    </source>
</reference>
<comment type="similarity">
    <text evidence="2 10">Belongs to the beta sliding clamp family.</text>
</comment>
<dbReference type="GO" id="GO:0009360">
    <property type="term" value="C:DNA polymerase III complex"/>
    <property type="evidence" value="ECO:0007669"/>
    <property type="project" value="InterPro"/>
</dbReference>
<keyword evidence="15" id="KW-1185">Reference proteome</keyword>
<dbReference type="AlphaFoldDB" id="A0A1G5SES4"/>
<evidence type="ECO:0000256" key="4">
    <source>
        <dbReference type="ARBA" id="ARBA00022490"/>
    </source>
</evidence>
<dbReference type="Gene3D" id="3.70.10.10">
    <property type="match status" value="1"/>
</dbReference>
<evidence type="ECO:0000256" key="3">
    <source>
        <dbReference type="ARBA" id="ARBA00021035"/>
    </source>
</evidence>
<feature type="domain" description="DNA polymerase III beta sliding clamp C-terminal" evidence="13">
    <location>
        <begin position="251"/>
        <end position="372"/>
    </location>
</feature>
<comment type="subcellular location">
    <subcellularLocation>
        <location evidence="1 10">Cytoplasm</location>
    </subcellularLocation>
</comment>
<dbReference type="PANTHER" id="PTHR30478">
    <property type="entry name" value="DNA POLYMERASE III SUBUNIT BETA"/>
    <property type="match status" value="1"/>
</dbReference>
<dbReference type="PIRSF" id="PIRSF000804">
    <property type="entry name" value="DNA_pol_III_b"/>
    <property type="match status" value="1"/>
</dbReference>
<sequence>MKLSITDLNLLLKPLQMVSGVVERRQTMPILANTLIEIGDGKLKLITSDMEIESEATSSSEELIVTEPLHTTVPARKLLDILRALPKNASLELSKQENRLLIISGKSRFHLQLLPAEAFPRMHREVESEKISFTLTQKNLKKHIQIAIHAMAQQDLRYYLNGMIFAVEADRLTLVATDTRRLSLSGISLNQQFDKSAAILPRKAAQELVRQLEDSDAPVTIEITSKIFRFIFPEAALTSKTIAGNIIDYKAALPKERNYQFSVNRIEFLSALKRLAIIFNQSDPFHNVRFKLADNAILLSVANLEHEEASEEIETSYQLDPIDTVFNILLFIEILNDMGSDFIECSFEETHEGRLLITAPNENDFLHILMPMKR</sequence>
<dbReference type="Pfam" id="PF00712">
    <property type="entry name" value="DNA_pol3_beta"/>
    <property type="match status" value="1"/>
</dbReference>
<evidence type="ECO:0000256" key="8">
    <source>
        <dbReference type="ARBA" id="ARBA00022932"/>
    </source>
</evidence>
<dbReference type="OrthoDB" id="8421503at2"/>
<evidence type="ECO:0000256" key="6">
    <source>
        <dbReference type="ARBA" id="ARBA00022695"/>
    </source>
</evidence>
<evidence type="ECO:0000256" key="1">
    <source>
        <dbReference type="ARBA" id="ARBA00004496"/>
    </source>
</evidence>
<dbReference type="InterPro" id="IPR001001">
    <property type="entry name" value="DNA_polIII_beta"/>
</dbReference>
<evidence type="ECO:0000256" key="10">
    <source>
        <dbReference type="PIRNR" id="PIRNR000804"/>
    </source>
</evidence>
<dbReference type="SMART" id="SM00480">
    <property type="entry name" value="POL3Bc"/>
    <property type="match status" value="1"/>
</dbReference>
<evidence type="ECO:0000256" key="2">
    <source>
        <dbReference type="ARBA" id="ARBA00010752"/>
    </source>
</evidence>
<dbReference type="GO" id="GO:0005737">
    <property type="term" value="C:cytoplasm"/>
    <property type="evidence" value="ECO:0007669"/>
    <property type="project" value="UniProtKB-SubCell"/>
</dbReference>
<evidence type="ECO:0000259" key="12">
    <source>
        <dbReference type="Pfam" id="PF02767"/>
    </source>
</evidence>
<dbReference type="InterPro" id="IPR022634">
    <property type="entry name" value="DNA_polIII_beta_N"/>
</dbReference>
<keyword evidence="9" id="KW-0238">DNA-binding</keyword>
<dbReference type="RefSeq" id="WP_090285528.1">
    <property type="nucleotide sequence ID" value="NZ_FMWO01000044.1"/>
</dbReference>
<dbReference type="Pfam" id="PF02767">
    <property type="entry name" value="DNA_pol3_beta_2"/>
    <property type="match status" value="1"/>
</dbReference>
<dbReference type="Proteomes" id="UP000198729">
    <property type="component" value="Unassembled WGS sequence"/>
</dbReference>
<dbReference type="InterPro" id="IPR022637">
    <property type="entry name" value="DNA_polIII_beta_cen"/>
</dbReference>
<keyword evidence="8 10" id="KW-0239">DNA-directed DNA polymerase</keyword>